<proteinExistence type="predicted"/>
<protein>
    <recommendedName>
        <fullName evidence="3">MarR family transcriptional regulator</fullName>
    </recommendedName>
</protein>
<evidence type="ECO:0000313" key="2">
    <source>
        <dbReference type="Proteomes" id="UP000298471"/>
    </source>
</evidence>
<dbReference type="RefSeq" id="WP_135394646.1">
    <property type="nucleotide sequence ID" value="NZ_SRMB01000001.1"/>
</dbReference>
<gene>
    <name evidence="1" type="ORF">E5K02_10375</name>
</gene>
<accession>A0A4Z0QIL8</accession>
<organism evidence="1 2">
    <name type="scientific">Hymenobacter metallicola</name>
    <dbReference type="NCBI Taxonomy" id="2563114"/>
    <lineage>
        <taxon>Bacteria</taxon>
        <taxon>Pseudomonadati</taxon>
        <taxon>Bacteroidota</taxon>
        <taxon>Cytophagia</taxon>
        <taxon>Cytophagales</taxon>
        <taxon>Hymenobacteraceae</taxon>
        <taxon>Hymenobacter</taxon>
    </lineage>
</organism>
<dbReference type="AlphaFoldDB" id="A0A4Z0QIL8"/>
<sequence>MPTEQPANVQALLVAAVCDLAEVQTAERLGISAAALRLLTRYFILAKAGGLVRNSTIEKAGLTAQAATSRGTSELLDKQLLRRPHGLRGALELTDEGRKAMRSYYEQIRRISNRLTTI</sequence>
<evidence type="ECO:0008006" key="3">
    <source>
        <dbReference type="Google" id="ProtNLM"/>
    </source>
</evidence>
<dbReference type="Proteomes" id="UP000298471">
    <property type="component" value="Unassembled WGS sequence"/>
</dbReference>
<name>A0A4Z0QIL8_9BACT</name>
<evidence type="ECO:0000313" key="1">
    <source>
        <dbReference type="EMBL" id="TGE29840.1"/>
    </source>
</evidence>
<keyword evidence="2" id="KW-1185">Reference proteome</keyword>
<dbReference type="InterPro" id="IPR036388">
    <property type="entry name" value="WH-like_DNA-bd_sf"/>
</dbReference>
<reference evidence="1 2" key="1">
    <citation type="submission" date="2019-04" db="EMBL/GenBank/DDBJ databases">
        <authorList>
            <person name="Feng G."/>
            <person name="Zhang J."/>
            <person name="Zhu H."/>
        </authorList>
    </citation>
    <scope>NUCLEOTIDE SEQUENCE [LARGE SCALE GENOMIC DNA]</scope>
    <source>
        <strain evidence="1 2">9PBR-1</strain>
    </source>
</reference>
<comment type="caution">
    <text evidence="1">The sequence shown here is derived from an EMBL/GenBank/DDBJ whole genome shotgun (WGS) entry which is preliminary data.</text>
</comment>
<dbReference type="Gene3D" id="1.10.10.10">
    <property type="entry name" value="Winged helix-like DNA-binding domain superfamily/Winged helix DNA-binding domain"/>
    <property type="match status" value="1"/>
</dbReference>
<dbReference type="EMBL" id="SRMB01000001">
    <property type="protein sequence ID" value="TGE29840.1"/>
    <property type="molecule type" value="Genomic_DNA"/>
</dbReference>